<comment type="caution">
    <text evidence="5">The sequence shown here is derived from an EMBL/GenBank/DDBJ whole genome shotgun (WGS) entry which is preliminary data.</text>
</comment>
<feature type="region of interest" description="Disordered" evidence="3">
    <location>
        <begin position="277"/>
        <end position="297"/>
    </location>
</feature>
<evidence type="ECO:0000256" key="1">
    <source>
        <dbReference type="ARBA" id="ARBA00010211"/>
    </source>
</evidence>
<protein>
    <submittedName>
        <fullName evidence="5">Fumarylacetoacetate hydrolase family protein</fullName>
    </submittedName>
</protein>
<comment type="similarity">
    <text evidence="1">Belongs to the FAH family.</text>
</comment>
<dbReference type="RefSeq" id="WP_243994150.1">
    <property type="nucleotide sequence ID" value="NZ_JALHLE010000018.1"/>
</dbReference>
<keyword evidence="2" id="KW-0479">Metal-binding</keyword>
<dbReference type="InterPro" id="IPR036663">
    <property type="entry name" value="Fumarylacetoacetase_C_sf"/>
</dbReference>
<dbReference type="InterPro" id="IPR011234">
    <property type="entry name" value="Fumarylacetoacetase-like_C"/>
</dbReference>
<sequence>MKICRYQDTPDGPVKIGVVRGNRVHDVSSVADMLPDVRWPYPPGDLFITNLERLRPVMEDLAEKTPDVPVASVLLRNPVANPGKFLCGAGNHKIVLEMGGHPRRLGLLFKMTNAAAGPADGVTLRWPERTTFHEMEIAIVIGKQGTEIPASEALDYVAGYCIGLDMTMQGSEFPSFGKSFDTYGVMGPWLTTRDEIADPDNLSYCLKVNGEDRQVDSTANLVLGIAGLVEHAASVMTLYPGDVIFSGTLPRSTGPVAPGDVMHAAMEGLGEMTVQVRGGPGRKTPLDGMEPAETATG</sequence>
<keyword evidence="6" id="KW-1185">Reference proteome</keyword>
<accession>A0ABT0B329</accession>
<gene>
    <name evidence="5" type="ORF">MTR64_12050</name>
</gene>
<evidence type="ECO:0000256" key="3">
    <source>
        <dbReference type="SAM" id="MobiDB-lite"/>
    </source>
</evidence>
<evidence type="ECO:0000256" key="2">
    <source>
        <dbReference type="ARBA" id="ARBA00022723"/>
    </source>
</evidence>
<evidence type="ECO:0000313" key="5">
    <source>
        <dbReference type="EMBL" id="MCJ2179304.1"/>
    </source>
</evidence>
<name>A0ABT0B329_9SPHN</name>
<dbReference type="Proteomes" id="UP001162880">
    <property type="component" value="Unassembled WGS sequence"/>
</dbReference>
<feature type="domain" description="Fumarylacetoacetase-like C-terminal" evidence="4">
    <location>
        <begin position="104"/>
        <end position="276"/>
    </location>
</feature>
<keyword evidence="5" id="KW-0378">Hydrolase</keyword>
<evidence type="ECO:0000259" key="4">
    <source>
        <dbReference type="Pfam" id="PF01557"/>
    </source>
</evidence>
<dbReference type="PANTHER" id="PTHR42796:SF4">
    <property type="entry name" value="FUMARYLACETOACETATE HYDROLASE DOMAIN-CONTAINING PROTEIN 2A"/>
    <property type="match status" value="1"/>
</dbReference>
<dbReference type="InterPro" id="IPR051121">
    <property type="entry name" value="FAH"/>
</dbReference>
<proteinExistence type="inferred from homology"/>
<dbReference type="SUPFAM" id="SSF56529">
    <property type="entry name" value="FAH"/>
    <property type="match status" value="1"/>
</dbReference>
<organism evidence="5 6">
    <name type="scientific">Novosphingobium album</name>
    <name type="common">ex Hu et al. 2023</name>
    <dbReference type="NCBI Taxonomy" id="2930093"/>
    <lineage>
        <taxon>Bacteria</taxon>
        <taxon>Pseudomonadati</taxon>
        <taxon>Pseudomonadota</taxon>
        <taxon>Alphaproteobacteria</taxon>
        <taxon>Sphingomonadales</taxon>
        <taxon>Sphingomonadaceae</taxon>
        <taxon>Novosphingobium</taxon>
    </lineage>
</organism>
<evidence type="ECO:0000313" key="6">
    <source>
        <dbReference type="Proteomes" id="UP001162880"/>
    </source>
</evidence>
<reference evidence="5" key="1">
    <citation type="submission" date="2022-03" db="EMBL/GenBank/DDBJ databases">
        <title>Identification of a novel bacterium isolated from mangrove sediments.</title>
        <authorList>
            <person name="Pan X."/>
        </authorList>
    </citation>
    <scope>NUCLEOTIDE SEQUENCE</scope>
    <source>
        <strain evidence="5">B2580</strain>
    </source>
</reference>
<dbReference type="Pfam" id="PF01557">
    <property type="entry name" value="FAA_hydrolase"/>
    <property type="match status" value="1"/>
</dbReference>
<dbReference type="PANTHER" id="PTHR42796">
    <property type="entry name" value="FUMARYLACETOACETATE HYDROLASE DOMAIN-CONTAINING PROTEIN 2A-RELATED"/>
    <property type="match status" value="1"/>
</dbReference>
<dbReference type="Gene3D" id="3.90.850.10">
    <property type="entry name" value="Fumarylacetoacetase-like, C-terminal domain"/>
    <property type="match status" value="1"/>
</dbReference>
<dbReference type="EMBL" id="JALHLE010000018">
    <property type="protein sequence ID" value="MCJ2179304.1"/>
    <property type="molecule type" value="Genomic_DNA"/>
</dbReference>
<dbReference type="GO" id="GO:0016787">
    <property type="term" value="F:hydrolase activity"/>
    <property type="evidence" value="ECO:0007669"/>
    <property type="project" value="UniProtKB-KW"/>
</dbReference>